<dbReference type="AlphaFoldDB" id="A0A0E9NPZ9"/>
<organism evidence="1 2">
    <name type="scientific">Saitoella complicata (strain BCRC 22490 / CBS 7301 / JCM 7358 / NBRC 10748 / NRRL Y-17804)</name>
    <dbReference type="NCBI Taxonomy" id="698492"/>
    <lineage>
        <taxon>Eukaryota</taxon>
        <taxon>Fungi</taxon>
        <taxon>Dikarya</taxon>
        <taxon>Ascomycota</taxon>
        <taxon>Taphrinomycotina</taxon>
        <taxon>Taphrinomycotina incertae sedis</taxon>
        <taxon>Saitoella</taxon>
    </lineage>
</organism>
<dbReference type="Proteomes" id="UP000033140">
    <property type="component" value="Unassembled WGS sequence"/>
</dbReference>
<sequence>MKLGVRRYRGGLPDHGFWRGDSVCYEKHGRKGTLCMKSEISLSFFLFTFCVRYGWMGIESVAITCSSLRCVGLGSSC</sequence>
<comment type="caution">
    <text evidence="1">The sequence shown here is derived from an EMBL/GenBank/DDBJ whole genome shotgun (WGS) entry which is preliminary data.</text>
</comment>
<reference evidence="1 2" key="2">
    <citation type="journal article" date="2014" name="J. Gen. Appl. Microbiol.">
        <title>The early diverging ascomycetous budding yeast Saitoella complicata has three histone deacetylases belonging to the Clr6, Hos2, and Rpd3 lineages.</title>
        <authorList>
            <person name="Nishida H."/>
            <person name="Matsumoto T."/>
            <person name="Kondo S."/>
            <person name="Hamamoto M."/>
            <person name="Yoshikawa H."/>
        </authorList>
    </citation>
    <scope>NUCLEOTIDE SEQUENCE [LARGE SCALE GENOMIC DNA]</scope>
    <source>
        <strain evidence="1 2">NRRL Y-17804</strain>
    </source>
</reference>
<name>A0A0E9NPZ9_SAICN</name>
<protein>
    <submittedName>
        <fullName evidence="1">Uncharacterized protein</fullName>
    </submittedName>
</protein>
<evidence type="ECO:0000313" key="2">
    <source>
        <dbReference type="Proteomes" id="UP000033140"/>
    </source>
</evidence>
<reference evidence="1 2" key="1">
    <citation type="journal article" date="2011" name="J. Gen. Appl. Microbiol.">
        <title>Draft genome sequencing of the enigmatic yeast Saitoella complicata.</title>
        <authorList>
            <person name="Nishida H."/>
            <person name="Hamamoto M."/>
            <person name="Sugiyama J."/>
        </authorList>
    </citation>
    <scope>NUCLEOTIDE SEQUENCE [LARGE SCALE GENOMIC DNA]</scope>
    <source>
        <strain evidence="1 2">NRRL Y-17804</strain>
    </source>
</reference>
<proteinExistence type="predicted"/>
<keyword evidence="2" id="KW-1185">Reference proteome</keyword>
<dbReference type="EMBL" id="BACD03000055">
    <property type="protein sequence ID" value="GAO51909.1"/>
    <property type="molecule type" value="Genomic_DNA"/>
</dbReference>
<accession>A0A0E9NPZ9</accession>
<evidence type="ECO:0000313" key="1">
    <source>
        <dbReference type="EMBL" id="GAO51909.1"/>
    </source>
</evidence>
<gene>
    <name evidence="1" type="ORF">G7K_5997-t1</name>
</gene>
<reference evidence="1 2" key="3">
    <citation type="journal article" date="2015" name="Genome Announc.">
        <title>Draft Genome Sequence of the Archiascomycetous Yeast Saitoella complicata.</title>
        <authorList>
            <person name="Yamauchi K."/>
            <person name="Kondo S."/>
            <person name="Hamamoto M."/>
            <person name="Takahashi Y."/>
            <person name="Ogura Y."/>
            <person name="Hayashi T."/>
            <person name="Nishida H."/>
        </authorList>
    </citation>
    <scope>NUCLEOTIDE SEQUENCE [LARGE SCALE GENOMIC DNA]</scope>
    <source>
        <strain evidence="1 2">NRRL Y-17804</strain>
    </source>
</reference>